<evidence type="ECO:0000313" key="3">
    <source>
        <dbReference type="EMBL" id="KTF03914.1"/>
    </source>
</evidence>
<dbReference type="OrthoDB" id="9758751at2"/>
<dbReference type="InterPro" id="IPR027417">
    <property type="entry name" value="P-loop_NTPase"/>
</dbReference>
<reference evidence="3 4" key="1">
    <citation type="submission" date="2015-11" db="EMBL/GenBank/DDBJ databases">
        <title>Draft Genome Sequence of the Type Strain Trueperella bernardiae LCDC 89-0504T, Isolated from Blood Culture.</title>
        <authorList>
            <person name="Bernier A.-M."/>
            <person name="Bernard K."/>
        </authorList>
    </citation>
    <scope>NUCLEOTIDE SEQUENCE [LARGE SCALE GENOMIC DNA]</scope>
    <source>
        <strain evidence="3 4">LCDC 89-0504</strain>
    </source>
</reference>
<dbReference type="InterPro" id="IPR051162">
    <property type="entry name" value="T4SS_component"/>
</dbReference>
<dbReference type="STRING" id="59561.AQZ59_01243"/>
<dbReference type="EMBL" id="LNIZ01000005">
    <property type="protein sequence ID" value="KTF03914.1"/>
    <property type="molecule type" value="Genomic_DNA"/>
</dbReference>
<dbReference type="PANTHER" id="PTHR30121:SF6">
    <property type="entry name" value="SLR6007 PROTEIN"/>
    <property type="match status" value="1"/>
</dbReference>
<evidence type="ECO:0000313" key="4">
    <source>
        <dbReference type="Proteomes" id="UP000054404"/>
    </source>
</evidence>
<feature type="region of interest" description="Disordered" evidence="1">
    <location>
        <begin position="30"/>
        <end position="92"/>
    </location>
</feature>
<evidence type="ECO:0000259" key="2">
    <source>
        <dbReference type="Pfam" id="PF05872"/>
    </source>
</evidence>
<feature type="region of interest" description="Disordered" evidence="1">
    <location>
        <begin position="576"/>
        <end position="618"/>
    </location>
</feature>
<dbReference type="Gene3D" id="3.40.50.300">
    <property type="entry name" value="P-loop containing nucleotide triphosphate hydrolases"/>
    <property type="match status" value="2"/>
</dbReference>
<dbReference type="Pfam" id="PF05872">
    <property type="entry name" value="HerA_C"/>
    <property type="match status" value="1"/>
</dbReference>
<keyword evidence="4" id="KW-1185">Reference proteome</keyword>
<feature type="domain" description="Helicase HerA-like C-terminal" evidence="2">
    <location>
        <begin position="121"/>
        <end position="632"/>
    </location>
</feature>
<accession>A0A0W1KIS5</accession>
<feature type="compositionally biased region" description="Low complexity" evidence="1">
    <location>
        <begin position="57"/>
        <end position="77"/>
    </location>
</feature>
<dbReference type="AlphaFoldDB" id="A0A0W1KIS5"/>
<dbReference type="PATRIC" id="fig|59561.3.peg.1235"/>
<comment type="caution">
    <text evidence="3">The sequence shown here is derived from an EMBL/GenBank/DDBJ whole genome shotgun (WGS) entry which is preliminary data.</text>
</comment>
<feature type="compositionally biased region" description="Low complexity" evidence="1">
    <location>
        <begin position="30"/>
        <end position="39"/>
    </location>
</feature>
<dbReference type="RefSeq" id="WP_062613789.1">
    <property type="nucleotide sequence ID" value="NZ_LNIZ01000005.1"/>
</dbReference>
<dbReference type="PANTHER" id="PTHR30121">
    <property type="entry name" value="UNCHARACTERIZED PROTEIN YJGR-RELATED"/>
    <property type="match status" value="1"/>
</dbReference>
<organism evidence="3 4">
    <name type="scientific">Trueperella bernardiae</name>
    <dbReference type="NCBI Taxonomy" id="59561"/>
    <lineage>
        <taxon>Bacteria</taxon>
        <taxon>Bacillati</taxon>
        <taxon>Actinomycetota</taxon>
        <taxon>Actinomycetes</taxon>
        <taxon>Actinomycetales</taxon>
        <taxon>Actinomycetaceae</taxon>
        <taxon>Trueperella</taxon>
    </lineage>
</organism>
<sequence>MNDEILRLQAEALEAEAQAAAAKAAAAKARLEAALAAQESGSPEPQPNEDTSPEPAPAAAPAKSAVPATEQHAEPAASPAPDPAPVPSPAASDYEQTVRAGYTFDGPTLTVGTYMEDGVPRPATQVRLPLGMLNRHGLIAGATGTGKTRTLQLFAESLSASGVPCFVTDIKGDLTGLLEPGPASDKLAARAAEQGQDWAASSFPTELYALGGEGNGTPIRTTISDFGPILLAKVLGLNETQESALSLIFHWADTNQLALIDITDLRAVFSYLTSDSGKDELKAIGGVAPATAGVILRNVAELEAQGGALFFGEPAFSVAEFIRTDDGRGVISALELPDIQSRPALFSTFLMWLLAELFQELPEVGDPDKPKLVFFFDEAHLLFDGASKEFLRQVVQTVRLIRSKGVGIVFITQTPTDIPADVLAQLGSKVQHALRAHTPAEAKKLRETVATFPTSPLDLEQILPSLGTGEAIVTILDKKGRPSPVAPVRIWAPAAVMGPASAQAIDAALRNSPTLARYKDPIDPESAFELLEQRMAAEAAAREEAQRLAEAAKEAAKLEAERKKELDRQARELEKQIERERREAEKEAERRRRAAEAEAERQRKRREATVDQMVRTAGRTLTREITRAIFGTRRR</sequence>
<gene>
    <name evidence="3" type="ORF">AQZ59_01243</name>
</gene>
<feature type="compositionally biased region" description="Pro residues" evidence="1">
    <location>
        <begin position="78"/>
        <end position="88"/>
    </location>
</feature>
<name>A0A0W1KIS5_9ACTO</name>
<dbReference type="InterPro" id="IPR033186">
    <property type="entry name" value="HerA_C"/>
</dbReference>
<dbReference type="Proteomes" id="UP000054404">
    <property type="component" value="Unassembled WGS sequence"/>
</dbReference>
<dbReference type="SUPFAM" id="SSF52540">
    <property type="entry name" value="P-loop containing nucleoside triphosphate hydrolases"/>
    <property type="match status" value="1"/>
</dbReference>
<feature type="compositionally biased region" description="Basic and acidic residues" evidence="1">
    <location>
        <begin position="576"/>
        <end position="601"/>
    </location>
</feature>
<evidence type="ECO:0000256" key="1">
    <source>
        <dbReference type="SAM" id="MobiDB-lite"/>
    </source>
</evidence>
<proteinExistence type="predicted"/>
<dbReference type="CDD" id="cd01127">
    <property type="entry name" value="TrwB_TraG_TraD_VirD4"/>
    <property type="match status" value="1"/>
</dbReference>
<protein>
    <submittedName>
        <fullName evidence="3">AAA-like domain protein</fullName>
    </submittedName>
</protein>